<accession>A0ABS8WA72</accession>
<comment type="caution">
    <text evidence="2">The sequence shown here is derived from an EMBL/GenBank/DDBJ whole genome shotgun (WGS) entry which is preliminary data.</text>
</comment>
<feature type="chain" id="PRO_5045994532" description="Alginate export domain-containing protein" evidence="1">
    <location>
        <begin position="20"/>
        <end position="390"/>
    </location>
</feature>
<proteinExistence type="predicted"/>
<evidence type="ECO:0000313" key="2">
    <source>
        <dbReference type="EMBL" id="MCE2594290.1"/>
    </source>
</evidence>
<dbReference type="RefSeq" id="WP_233051847.1">
    <property type="nucleotide sequence ID" value="NZ_JAIMJA010000004.1"/>
</dbReference>
<keyword evidence="1" id="KW-0732">Signal</keyword>
<sequence length="390" mass="44722">MKSYFAAALLSAIHLPAIAVEMQGSISLQQRSFIESAQFAHQGDHQTSIAIEPEFYLPWHDGQDAFIFTPFARLDSLDDERSHWDIQEAKWVHLRDDWEFELGVGIVFWGVTESQHLVDVINQTDQVETVNGDRKLGQPMAHLSLIRDWGVLDAFVLPGFRERTFTGEKGRLRTPLVVNTNQARYESSAKAQHIDFALRWSRTLGDWDVGLAGFKGTDREPILQPVGQNELAPYYQQMWQVSTDIQATLGEWLWKIEALHKEGQFEHYQAGVAGFEYTLIGLADSNIDLGLLSEYNWDRRGLNANTPYQNDLFLGTRLVFNDVDGSELLLGVARDLEQMSYSGRIEGSTRFGQHWRLNLEAWLFYSSEANDPLYSWKDDDMLSINLEYFF</sequence>
<organism evidence="2 3">
    <name type="scientific">Motilimonas cestriensis</name>
    <dbReference type="NCBI Taxonomy" id="2742685"/>
    <lineage>
        <taxon>Bacteria</taxon>
        <taxon>Pseudomonadati</taxon>
        <taxon>Pseudomonadota</taxon>
        <taxon>Gammaproteobacteria</taxon>
        <taxon>Alteromonadales</taxon>
        <taxon>Alteromonadales genera incertae sedis</taxon>
        <taxon>Motilimonas</taxon>
    </lineage>
</organism>
<dbReference type="Proteomes" id="UP001201273">
    <property type="component" value="Unassembled WGS sequence"/>
</dbReference>
<evidence type="ECO:0008006" key="4">
    <source>
        <dbReference type="Google" id="ProtNLM"/>
    </source>
</evidence>
<protein>
    <recommendedName>
        <fullName evidence="4">Alginate export domain-containing protein</fullName>
    </recommendedName>
</protein>
<feature type="signal peptide" evidence="1">
    <location>
        <begin position="1"/>
        <end position="19"/>
    </location>
</feature>
<gene>
    <name evidence="2" type="ORF">K6Y31_05610</name>
</gene>
<reference evidence="2 3" key="1">
    <citation type="journal article" date="2022" name="Environ. Microbiol. Rep.">
        <title>Eco-phylogenetic analyses reveal divergent evolution of vitamin B12 metabolism in the marine bacterial family 'Psychromonadaceae'.</title>
        <authorList>
            <person name="Jin X."/>
            <person name="Yang Y."/>
            <person name="Cao H."/>
            <person name="Gao B."/>
            <person name="Zhao Z."/>
        </authorList>
    </citation>
    <scope>NUCLEOTIDE SEQUENCE [LARGE SCALE GENOMIC DNA]</scope>
    <source>
        <strain evidence="2 3">MKS20</strain>
    </source>
</reference>
<evidence type="ECO:0000256" key="1">
    <source>
        <dbReference type="SAM" id="SignalP"/>
    </source>
</evidence>
<evidence type="ECO:0000313" key="3">
    <source>
        <dbReference type="Proteomes" id="UP001201273"/>
    </source>
</evidence>
<keyword evidence="3" id="KW-1185">Reference proteome</keyword>
<dbReference type="EMBL" id="JAIMJA010000004">
    <property type="protein sequence ID" value="MCE2594290.1"/>
    <property type="molecule type" value="Genomic_DNA"/>
</dbReference>
<name>A0ABS8WA72_9GAMM</name>